<dbReference type="PROSITE" id="PS50086">
    <property type="entry name" value="TBC_RABGAP"/>
    <property type="match status" value="1"/>
</dbReference>
<protein>
    <recommendedName>
        <fullName evidence="2">Rab-GAP TBC domain-containing protein</fullName>
    </recommendedName>
</protein>
<evidence type="ECO:0000259" key="2">
    <source>
        <dbReference type="PROSITE" id="PS50086"/>
    </source>
</evidence>
<dbReference type="GeneID" id="10505611"/>
<dbReference type="PANTHER" id="PTHR22957">
    <property type="entry name" value="TBC1 DOMAIN FAMILY MEMBER GTPASE-ACTIVATING PROTEIN"/>
    <property type="match status" value="1"/>
</dbReference>
<dbReference type="eggNOG" id="KOG1092">
    <property type="taxonomic scope" value="Eukaryota"/>
</dbReference>
<dbReference type="InterPro" id="IPR000195">
    <property type="entry name" value="Rab-GAP-TBC_dom"/>
</dbReference>
<dbReference type="Pfam" id="PF00566">
    <property type="entry name" value="RabGAP-TBC"/>
    <property type="match status" value="1"/>
</dbReference>
<dbReference type="InParanoid" id="F0ZWS3"/>
<organism evidence="3 4">
    <name type="scientific">Dictyostelium purpureum</name>
    <name type="common">Slime mold</name>
    <dbReference type="NCBI Taxonomy" id="5786"/>
    <lineage>
        <taxon>Eukaryota</taxon>
        <taxon>Amoebozoa</taxon>
        <taxon>Evosea</taxon>
        <taxon>Eumycetozoa</taxon>
        <taxon>Dictyostelia</taxon>
        <taxon>Dictyosteliales</taxon>
        <taxon>Dictyosteliaceae</taxon>
        <taxon>Dictyostelium</taxon>
    </lineage>
</organism>
<feature type="transmembrane region" description="Helical" evidence="1">
    <location>
        <begin position="278"/>
        <end position="306"/>
    </location>
</feature>
<dbReference type="VEuPathDB" id="AmoebaDB:DICPUDRAFT_50103"/>
<dbReference type="OrthoDB" id="26371at2759"/>
<evidence type="ECO:0000313" key="3">
    <source>
        <dbReference type="EMBL" id="EGC31605.1"/>
    </source>
</evidence>
<dbReference type="SUPFAM" id="SSF47923">
    <property type="entry name" value="Ypt/Rab-GAP domain of gyp1p"/>
    <property type="match status" value="1"/>
</dbReference>
<dbReference type="InterPro" id="IPR035969">
    <property type="entry name" value="Rab-GAP_TBC_sf"/>
</dbReference>
<dbReference type="RefSeq" id="XP_003291863.1">
    <property type="nucleotide sequence ID" value="XM_003291815.1"/>
</dbReference>
<gene>
    <name evidence="3" type="ORF">DICPUDRAFT_50103</name>
</gene>
<keyword evidence="4" id="KW-1185">Reference proteome</keyword>
<evidence type="ECO:0000256" key="1">
    <source>
        <dbReference type="SAM" id="Phobius"/>
    </source>
</evidence>
<proteinExistence type="predicted"/>
<sequence length="320" mass="37155">MNNLKNRFIEFGEGIQRMSDILKQLVRLKDVGLSDHLEEENCDFVLFSVRWMICLLCREFEYTLSTRLWDSYVAHGPNFGHFHIYICAALITTKEWSKPLKEKEFSDAIVFLQHLPTDQWNICHIDYLIVRAYKIFLLEIRSLVQNSLKSLQFNNTEDNSNNENNNNNVNNNNNSNIINNNIINNNLILNSQMKEINNLYNHIQKPNNNNNNSLEIFKQNIQQVHQQTLLSSLSNENIVNTEMIERVLEIMPVNIADFSLLSPEDATKELVKHVVQNLVLIMGTLLLTSVILLIVIITSTLTITAMEFYNNNSKKKKDLD</sequence>
<keyword evidence="1" id="KW-0812">Transmembrane</keyword>
<dbReference type="Gene3D" id="1.10.472.80">
    <property type="entry name" value="Ypt/Rab-GAP domain of gyp1p, domain 3"/>
    <property type="match status" value="1"/>
</dbReference>
<feature type="domain" description="Rab-GAP TBC" evidence="2">
    <location>
        <begin position="1"/>
        <end position="76"/>
    </location>
</feature>
<dbReference type="AlphaFoldDB" id="F0ZWS3"/>
<dbReference type="KEGG" id="dpp:DICPUDRAFT_50103"/>
<reference evidence="4" key="1">
    <citation type="journal article" date="2011" name="Genome Biol.">
        <title>Comparative genomics of the social amoebae Dictyostelium discoideum and Dictyostelium purpureum.</title>
        <authorList>
            <consortium name="US DOE Joint Genome Institute (JGI-PGF)"/>
            <person name="Sucgang R."/>
            <person name="Kuo A."/>
            <person name="Tian X."/>
            <person name="Salerno W."/>
            <person name="Parikh A."/>
            <person name="Feasley C.L."/>
            <person name="Dalin E."/>
            <person name="Tu H."/>
            <person name="Huang E."/>
            <person name="Barry K."/>
            <person name="Lindquist E."/>
            <person name="Shapiro H."/>
            <person name="Bruce D."/>
            <person name="Schmutz J."/>
            <person name="Salamov A."/>
            <person name="Fey P."/>
            <person name="Gaudet P."/>
            <person name="Anjard C."/>
            <person name="Babu M.M."/>
            <person name="Basu S."/>
            <person name="Bushmanova Y."/>
            <person name="van der Wel H."/>
            <person name="Katoh-Kurasawa M."/>
            <person name="Dinh C."/>
            <person name="Coutinho P.M."/>
            <person name="Saito T."/>
            <person name="Elias M."/>
            <person name="Schaap P."/>
            <person name="Kay R.R."/>
            <person name="Henrissat B."/>
            <person name="Eichinger L."/>
            <person name="Rivero F."/>
            <person name="Putnam N.H."/>
            <person name="West C.M."/>
            <person name="Loomis W.F."/>
            <person name="Chisholm R.L."/>
            <person name="Shaulsky G."/>
            <person name="Strassmann J.E."/>
            <person name="Queller D.C."/>
            <person name="Kuspa A."/>
            <person name="Grigoriev I.V."/>
        </authorList>
    </citation>
    <scope>NUCLEOTIDE SEQUENCE [LARGE SCALE GENOMIC DNA]</scope>
    <source>
        <strain evidence="4">QSDP1</strain>
    </source>
</reference>
<dbReference type="PANTHER" id="PTHR22957:SF457">
    <property type="entry name" value="RABGAP_TBC DOMAIN-CONTAINING PROTEIN"/>
    <property type="match status" value="1"/>
</dbReference>
<dbReference type="EMBL" id="GL871242">
    <property type="protein sequence ID" value="EGC31605.1"/>
    <property type="molecule type" value="Genomic_DNA"/>
</dbReference>
<evidence type="ECO:0000313" key="4">
    <source>
        <dbReference type="Proteomes" id="UP000001064"/>
    </source>
</evidence>
<name>F0ZWS3_DICPU</name>
<keyword evidence="1" id="KW-1133">Transmembrane helix</keyword>
<keyword evidence="1" id="KW-0472">Membrane</keyword>
<accession>F0ZWS3</accession>
<dbReference type="Proteomes" id="UP000001064">
    <property type="component" value="Unassembled WGS sequence"/>
</dbReference>